<dbReference type="Proteomes" id="UP000887565">
    <property type="component" value="Unplaced"/>
</dbReference>
<name>A0A915J2J7_ROMCU</name>
<accession>A0A915J2J7</accession>
<feature type="transmembrane region" description="Helical" evidence="1">
    <location>
        <begin position="111"/>
        <end position="129"/>
    </location>
</feature>
<keyword evidence="1" id="KW-1133">Transmembrane helix</keyword>
<keyword evidence="2" id="KW-1185">Reference proteome</keyword>
<feature type="transmembrane region" description="Helical" evidence="1">
    <location>
        <begin position="81"/>
        <end position="99"/>
    </location>
</feature>
<protein>
    <submittedName>
        <fullName evidence="3">Uncharacterized protein</fullName>
    </submittedName>
</protein>
<evidence type="ECO:0000256" key="1">
    <source>
        <dbReference type="SAM" id="Phobius"/>
    </source>
</evidence>
<evidence type="ECO:0000313" key="2">
    <source>
        <dbReference type="Proteomes" id="UP000887565"/>
    </source>
</evidence>
<sequence length="196" mass="22070">MYDTFISIDMHNTHCIGYQSSHPNYELLENDISIPSAWLVPLVEDASGKDHGISPWIFNFLCAEVIQPFKPLTPLALLPPVYFWLSMTVALPLYLAISIAADRPANPPPMITIFLFLNSPLMTTLFSYFKIIEINFLISTAKRPKTTHSSSEFPLRRSAPCVPPAVSPTAYKPWMGRWSAEVKTRQLSSTFKPPNV</sequence>
<proteinExistence type="predicted"/>
<dbReference type="AlphaFoldDB" id="A0A915J2J7"/>
<dbReference type="WBParaSite" id="nRc.2.0.1.t20691-RA">
    <property type="protein sequence ID" value="nRc.2.0.1.t20691-RA"/>
    <property type="gene ID" value="nRc.2.0.1.g20691"/>
</dbReference>
<evidence type="ECO:0000313" key="3">
    <source>
        <dbReference type="WBParaSite" id="nRc.2.0.1.t20691-RA"/>
    </source>
</evidence>
<organism evidence="2 3">
    <name type="scientific">Romanomermis culicivorax</name>
    <name type="common">Nematode worm</name>
    <dbReference type="NCBI Taxonomy" id="13658"/>
    <lineage>
        <taxon>Eukaryota</taxon>
        <taxon>Metazoa</taxon>
        <taxon>Ecdysozoa</taxon>
        <taxon>Nematoda</taxon>
        <taxon>Enoplea</taxon>
        <taxon>Dorylaimia</taxon>
        <taxon>Mermithida</taxon>
        <taxon>Mermithoidea</taxon>
        <taxon>Mermithidae</taxon>
        <taxon>Romanomermis</taxon>
    </lineage>
</organism>
<reference evidence="3" key="1">
    <citation type="submission" date="2022-11" db="UniProtKB">
        <authorList>
            <consortium name="WormBaseParasite"/>
        </authorList>
    </citation>
    <scope>IDENTIFICATION</scope>
</reference>
<keyword evidence="1" id="KW-0812">Transmembrane</keyword>
<keyword evidence="1" id="KW-0472">Membrane</keyword>